<evidence type="ECO:0000313" key="2">
    <source>
        <dbReference type="Proteomes" id="UP001239111"/>
    </source>
</evidence>
<name>A0ACC2N784_9HYME</name>
<accession>A0ACC2N784</accession>
<keyword evidence="2" id="KW-1185">Reference proteome</keyword>
<organism evidence="1 2">
    <name type="scientific">Eretmocerus hayati</name>
    <dbReference type="NCBI Taxonomy" id="131215"/>
    <lineage>
        <taxon>Eukaryota</taxon>
        <taxon>Metazoa</taxon>
        <taxon>Ecdysozoa</taxon>
        <taxon>Arthropoda</taxon>
        <taxon>Hexapoda</taxon>
        <taxon>Insecta</taxon>
        <taxon>Pterygota</taxon>
        <taxon>Neoptera</taxon>
        <taxon>Endopterygota</taxon>
        <taxon>Hymenoptera</taxon>
        <taxon>Apocrita</taxon>
        <taxon>Proctotrupomorpha</taxon>
        <taxon>Chalcidoidea</taxon>
        <taxon>Aphelinidae</taxon>
        <taxon>Aphelininae</taxon>
        <taxon>Eretmocerus</taxon>
    </lineage>
</organism>
<gene>
    <name evidence="1" type="ORF">QAD02_008721</name>
</gene>
<dbReference type="EMBL" id="CM056744">
    <property type="protein sequence ID" value="KAJ8667059.1"/>
    <property type="molecule type" value="Genomic_DNA"/>
</dbReference>
<evidence type="ECO:0000313" key="1">
    <source>
        <dbReference type="EMBL" id="KAJ8667059.1"/>
    </source>
</evidence>
<sequence>MTAWTEAWTLPQQPISTGCYSNGSLISYLEIFKYVAAFGIYSRVFVLPCSTLATLFPVYRYKNGPSQQQRRKAKPYVAFLQRKFNATYKTNIKLTLLDCFRKTEFQVFAEQLAKLKGDYTPIYIEAEPLSPRLRIQEQLPAQPTHQAPNRKEHQNHYPPPQRFSAVGRDKAANEGPPAPPVLTQPLSPVNAGELQGKRGGEQYSTPPLLVYLDPSKGLQATGSPAPGGSSGDSQQQEGGLGDLIFGELLSRRPISPLPSDTPERDSREFLSTPPPPAPTLRGASSTGSEESQELGEPSTGQLSASDLSQIREGYETWPKQASAQESSPTSRSEHAEEDLLTCTSSGDLPPTSTTSDSPDTNKRRLPLGNQLAKKPRTTVKVSKLEVFRRGCERALGKPRRPSTKRSTVNQPSERQSDNTKCSVQLKSGGKYAVQPTLPPVRIPKHDPTVVIARATHEEIVPTAPKKTIVVTQPAAAKAKAVVQPKEKKSRHQEASKEPALVVPLRRRGTRPKVTNEFDIFEGVIFDPPKKIVSTSVIKCEECQVKETPYFCPYCFKLRFPEL</sequence>
<proteinExistence type="predicted"/>
<protein>
    <submittedName>
        <fullName evidence="1">Uncharacterized protein</fullName>
    </submittedName>
</protein>
<comment type="caution">
    <text evidence="1">The sequence shown here is derived from an EMBL/GenBank/DDBJ whole genome shotgun (WGS) entry which is preliminary data.</text>
</comment>
<dbReference type="Proteomes" id="UP001239111">
    <property type="component" value="Chromosome 4"/>
</dbReference>
<reference evidence="1" key="1">
    <citation type="submission" date="2023-04" db="EMBL/GenBank/DDBJ databases">
        <title>A chromosome-level genome assembly of the parasitoid wasp Eretmocerus hayati.</title>
        <authorList>
            <person name="Zhong Y."/>
            <person name="Liu S."/>
            <person name="Liu Y."/>
        </authorList>
    </citation>
    <scope>NUCLEOTIDE SEQUENCE</scope>
    <source>
        <strain evidence="1">ZJU_SS_LIU_2023</strain>
    </source>
</reference>